<keyword evidence="5 9" id="KW-0418">Kinase</keyword>
<dbReference type="PANTHER" id="PTHR43304:SF1">
    <property type="entry name" value="PAC DOMAIN-CONTAINING PROTEIN"/>
    <property type="match status" value="1"/>
</dbReference>
<dbReference type="InterPro" id="IPR000014">
    <property type="entry name" value="PAS"/>
</dbReference>
<dbReference type="GO" id="GO:0000155">
    <property type="term" value="F:phosphorelay sensor kinase activity"/>
    <property type="evidence" value="ECO:0007669"/>
    <property type="project" value="InterPro"/>
</dbReference>
<comment type="caution">
    <text evidence="9">The sequence shown here is derived from an EMBL/GenBank/DDBJ whole genome shotgun (WGS) entry which is preliminary data.</text>
</comment>
<evidence type="ECO:0000259" key="8">
    <source>
        <dbReference type="PROSITE" id="PS50109"/>
    </source>
</evidence>
<dbReference type="CDD" id="cd00082">
    <property type="entry name" value="HisKA"/>
    <property type="match status" value="1"/>
</dbReference>
<dbReference type="InterPro" id="IPR005467">
    <property type="entry name" value="His_kinase_dom"/>
</dbReference>
<accession>A0A2N3KN32</accession>
<evidence type="ECO:0000256" key="7">
    <source>
        <dbReference type="SAM" id="Phobius"/>
    </source>
</evidence>
<dbReference type="Pfam" id="PF00512">
    <property type="entry name" value="HisKA"/>
    <property type="match status" value="1"/>
</dbReference>
<dbReference type="EMBL" id="NWTK01000012">
    <property type="protein sequence ID" value="PKR51967.1"/>
    <property type="molecule type" value="Genomic_DNA"/>
</dbReference>
<feature type="transmembrane region" description="Helical" evidence="7">
    <location>
        <begin position="21"/>
        <end position="40"/>
    </location>
</feature>
<dbReference type="Gene3D" id="3.30.450.20">
    <property type="entry name" value="PAS domain"/>
    <property type="match status" value="1"/>
</dbReference>
<evidence type="ECO:0000256" key="5">
    <source>
        <dbReference type="ARBA" id="ARBA00022777"/>
    </source>
</evidence>
<dbReference type="Pfam" id="PF08448">
    <property type="entry name" value="PAS_4"/>
    <property type="match status" value="1"/>
</dbReference>
<gene>
    <name evidence="9" type="ORF">COO20_17750</name>
</gene>
<dbReference type="EC" id="2.7.13.3" evidence="2"/>
<evidence type="ECO:0000313" key="9">
    <source>
        <dbReference type="EMBL" id="PKR51967.1"/>
    </source>
</evidence>
<dbReference type="CDD" id="cd00130">
    <property type="entry name" value="PAS"/>
    <property type="match status" value="1"/>
</dbReference>
<feature type="transmembrane region" description="Helical" evidence="7">
    <location>
        <begin position="164"/>
        <end position="187"/>
    </location>
</feature>
<keyword evidence="7" id="KW-0812">Transmembrane</keyword>
<keyword evidence="7" id="KW-1133">Transmembrane helix</keyword>
<evidence type="ECO:0000256" key="4">
    <source>
        <dbReference type="ARBA" id="ARBA00022679"/>
    </source>
</evidence>
<dbReference type="InterPro" id="IPR004358">
    <property type="entry name" value="Sig_transdc_His_kin-like_C"/>
</dbReference>
<dbReference type="InterPro" id="IPR003661">
    <property type="entry name" value="HisK_dim/P_dom"/>
</dbReference>
<organism evidence="9 10">
    <name type="scientific">Thalassospira marina</name>
    <dbReference type="NCBI Taxonomy" id="2048283"/>
    <lineage>
        <taxon>Bacteria</taxon>
        <taxon>Pseudomonadati</taxon>
        <taxon>Pseudomonadota</taxon>
        <taxon>Alphaproteobacteria</taxon>
        <taxon>Rhodospirillales</taxon>
        <taxon>Thalassospiraceae</taxon>
        <taxon>Thalassospira</taxon>
    </lineage>
</organism>
<evidence type="ECO:0000256" key="2">
    <source>
        <dbReference type="ARBA" id="ARBA00012438"/>
    </source>
</evidence>
<protein>
    <recommendedName>
        <fullName evidence="2">histidine kinase</fullName>
        <ecNumber evidence="2">2.7.13.3</ecNumber>
    </recommendedName>
</protein>
<sequence length="681" mass="76599">MFLTATEPSLSQRSLRTLRHRLLLLSLSGTFIVLLSFAIIQKTLYDSALEQGRAELVRLVSTISISVAQASKNSLLSIPTHQDNISLVVLDNNLEVLHGKFPEHLAEELRETLNKNRRNIDGSLTCEHGKKSIMLAYHAMPRLNRMAVVMVPKMSLLHEWFRGLALHTVLFAMILSVMTWLSVWLWIRLKRQHIRSRDLAGHFNDVENSLSNFGCALIGWRLSTPHAALNLRLNWPEVLGTAGSPDMITATDFMDLLGPASYAQLRGALLEDRWPQDRIAAMVTLHTDDSHSQRFYLTATRHVDHGDSFATILLLETTGSQEICNPFEAYLQHSPEPAIAVDLQGILRGFSAAFENVLGDKVHFAIGTPFFDLFTDDQREEATKAFAECISGQKPTAELVFRMEDKDGNLRWLAWHCIGPLDGVMLGSARDVTEFVDNAEKLRETLNQLKRSNEDLEQFAYVASHDLQEPLRMVTSYTQLLKRRYGGSLGPDADEYINYAVDGAKRMHKLITHLLEYAKTGSNGGLTYVDCNEVLNEAQADLKAAISETQAIITHDALPQLYGDRIALSRLFQNLISNAIKYSRPGVPPLITVSAARDPDKPDFWRFTLHDNGIGIHPEHAQRIFRLFQRLHKDEFSGTGLGLSLCRKIVEQHGGEIWLDTTRPISDPGATFIFTLRGYEE</sequence>
<reference evidence="9 10" key="1">
    <citation type="submission" date="2017-09" db="EMBL/GenBank/DDBJ databases">
        <title>Biodiversity and function of Thalassospira species in the particle-attached aromatic-hydrocarbon-degrading consortia from the surface seawater of the South China Sea.</title>
        <authorList>
            <person name="Dong C."/>
            <person name="Liu R."/>
            <person name="Shao Z."/>
        </authorList>
    </citation>
    <scope>NUCLEOTIDE SEQUENCE [LARGE SCALE GENOMIC DNA]</scope>
    <source>
        <strain evidence="9 10">CSC1P2</strain>
    </source>
</reference>
<comment type="catalytic activity">
    <reaction evidence="1">
        <text>ATP + protein L-histidine = ADP + protein N-phospho-L-histidine.</text>
        <dbReference type="EC" id="2.7.13.3"/>
    </reaction>
</comment>
<dbReference type="InterPro" id="IPR035965">
    <property type="entry name" value="PAS-like_dom_sf"/>
</dbReference>
<proteinExistence type="predicted"/>
<dbReference type="Gene3D" id="3.30.565.10">
    <property type="entry name" value="Histidine kinase-like ATPase, C-terminal domain"/>
    <property type="match status" value="1"/>
</dbReference>
<dbReference type="PANTHER" id="PTHR43304">
    <property type="entry name" value="PHYTOCHROME-LIKE PROTEIN CPH1"/>
    <property type="match status" value="1"/>
</dbReference>
<dbReference type="NCBIfam" id="TIGR00229">
    <property type="entry name" value="sensory_box"/>
    <property type="match status" value="1"/>
</dbReference>
<evidence type="ECO:0000256" key="1">
    <source>
        <dbReference type="ARBA" id="ARBA00000085"/>
    </source>
</evidence>
<dbReference type="InterPro" id="IPR013656">
    <property type="entry name" value="PAS_4"/>
</dbReference>
<dbReference type="InterPro" id="IPR003594">
    <property type="entry name" value="HATPase_dom"/>
</dbReference>
<feature type="domain" description="Histidine kinase" evidence="8">
    <location>
        <begin position="462"/>
        <end position="680"/>
    </location>
</feature>
<dbReference type="Pfam" id="PF02518">
    <property type="entry name" value="HATPase_c"/>
    <property type="match status" value="1"/>
</dbReference>
<dbReference type="SUPFAM" id="SSF55785">
    <property type="entry name" value="PYP-like sensor domain (PAS domain)"/>
    <property type="match status" value="1"/>
</dbReference>
<evidence type="ECO:0000256" key="3">
    <source>
        <dbReference type="ARBA" id="ARBA00022553"/>
    </source>
</evidence>
<dbReference type="OrthoDB" id="7313492at2"/>
<dbReference type="InterPro" id="IPR036097">
    <property type="entry name" value="HisK_dim/P_sf"/>
</dbReference>
<keyword evidence="3" id="KW-0597">Phosphoprotein</keyword>
<keyword evidence="4" id="KW-0808">Transferase</keyword>
<feature type="coiled-coil region" evidence="6">
    <location>
        <begin position="432"/>
        <end position="459"/>
    </location>
</feature>
<evidence type="ECO:0000313" key="10">
    <source>
        <dbReference type="Proteomes" id="UP000233597"/>
    </source>
</evidence>
<dbReference type="SUPFAM" id="SSF47384">
    <property type="entry name" value="Homodimeric domain of signal transducing histidine kinase"/>
    <property type="match status" value="1"/>
</dbReference>
<dbReference type="SMART" id="SM00388">
    <property type="entry name" value="HisKA"/>
    <property type="match status" value="1"/>
</dbReference>
<dbReference type="SUPFAM" id="SSF55874">
    <property type="entry name" value="ATPase domain of HSP90 chaperone/DNA topoisomerase II/histidine kinase"/>
    <property type="match status" value="1"/>
</dbReference>
<dbReference type="RefSeq" id="WP_101268989.1">
    <property type="nucleotide sequence ID" value="NZ_NWTK01000012.1"/>
</dbReference>
<evidence type="ECO:0000256" key="6">
    <source>
        <dbReference type="SAM" id="Coils"/>
    </source>
</evidence>
<dbReference type="AlphaFoldDB" id="A0A2N3KN32"/>
<dbReference type="InterPro" id="IPR036890">
    <property type="entry name" value="HATPase_C_sf"/>
</dbReference>
<dbReference type="SMART" id="SM00091">
    <property type="entry name" value="PAS"/>
    <property type="match status" value="1"/>
</dbReference>
<dbReference type="Gene3D" id="1.10.287.130">
    <property type="match status" value="1"/>
</dbReference>
<name>A0A2N3KN32_9PROT</name>
<dbReference type="Proteomes" id="UP000233597">
    <property type="component" value="Unassembled WGS sequence"/>
</dbReference>
<dbReference type="SMART" id="SM00387">
    <property type="entry name" value="HATPase_c"/>
    <property type="match status" value="1"/>
</dbReference>
<dbReference type="InterPro" id="IPR052162">
    <property type="entry name" value="Sensor_kinase/Photoreceptor"/>
</dbReference>
<keyword evidence="6" id="KW-0175">Coiled coil</keyword>
<keyword evidence="7" id="KW-0472">Membrane</keyword>
<dbReference type="PROSITE" id="PS50109">
    <property type="entry name" value="HIS_KIN"/>
    <property type="match status" value="1"/>
</dbReference>
<dbReference type="PRINTS" id="PR00344">
    <property type="entry name" value="BCTRLSENSOR"/>
</dbReference>